<organism evidence="2 3">
    <name type="scientific">Ooceraea biroi</name>
    <name type="common">Clonal raider ant</name>
    <name type="synonym">Cerapachys biroi</name>
    <dbReference type="NCBI Taxonomy" id="2015173"/>
    <lineage>
        <taxon>Eukaryota</taxon>
        <taxon>Metazoa</taxon>
        <taxon>Ecdysozoa</taxon>
        <taxon>Arthropoda</taxon>
        <taxon>Hexapoda</taxon>
        <taxon>Insecta</taxon>
        <taxon>Pterygota</taxon>
        <taxon>Neoptera</taxon>
        <taxon>Endopterygota</taxon>
        <taxon>Hymenoptera</taxon>
        <taxon>Apocrita</taxon>
        <taxon>Aculeata</taxon>
        <taxon>Formicoidea</taxon>
        <taxon>Formicidae</taxon>
        <taxon>Dorylinae</taxon>
        <taxon>Ooceraea</taxon>
    </lineage>
</organism>
<comment type="caution">
    <text evidence="2">The sequence shown here is derived from an EMBL/GenBank/DDBJ whole genome shotgun (WGS) entry which is preliminary data.</text>
</comment>
<sequence>MISNINEEDTEGGEQDEEVEDGRDNRIEVTDDDIVQDSEEENNSDRSTSFSEDEDVNVHEPENLADVRKRVLRQAFLTANLSHKQGNILLKTLREFPFNLNHLPKDTRTLLQTPTVVANRYVQQLAGVQTVPKYIEMA</sequence>
<proteinExistence type="predicted"/>
<gene>
    <name evidence="2" type="ORF">DMN91_004162</name>
</gene>
<reference evidence="2 3" key="1">
    <citation type="journal article" date="2018" name="Genome Res.">
        <title>The genomic architecture and molecular evolution of ant odorant receptors.</title>
        <authorList>
            <person name="McKenzie S.K."/>
            <person name="Kronauer D.J.C."/>
        </authorList>
    </citation>
    <scope>NUCLEOTIDE SEQUENCE [LARGE SCALE GENOMIC DNA]</scope>
    <source>
        <strain evidence="2">Clonal line C1</strain>
    </source>
</reference>
<feature type="region of interest" description="Disordered" evidence="1">
    <location>
        <begin position="1"/>
        <end position="62"/>
    </location>
</feature>
<feature type="compositionally biased region" description="Acidic residues" evidence="1">
    <location>
        <begin position="1"/>
        <end position="21"/>
    </location>
</feature>
<evidence type="ECO:0000256" key="1">
    <source>
        <dbReference type="SAM" id="MobiDB-lite"/>
    </source>
</evidence>
<dbReference type="EMBL" id="QOIP01000004">
    <property type="protein sequence ID" value="RLU23954.1"/>
    <property type="molecule type" value="Genomic_DNA"/>
</dbReference>
<accession>A0A3L8DU82</accession>
<evidence type="ECO:0000313" key="2">
    <source>
        <dbReference type="EMBL" id="RLU23954.1"/>
    </source>
</evidence>
<evidence type="ECO:0000313" key="3">
    <source>
        <dbReference type="Proteomes" id="UP000279307"/>
    </source>
</evidence>
<feature type="compositionally biased region" description="Acidic residues" evidence="1">
    <location>
        <begin position="30"/>
        <end position="42"/>
    </location>
</feature>
<dbReference type="AlphaFoldDB" id="A0A3L8DU82"/>
<name>A0A3L8DU82_OOCBI</name>
<dbReference type="Proteomes" id="UP000279307">
    <property type="component" value="Chromosome 4"/>
</dbReference>
<protein>
    <submittedName>
        <fullName evidence="2">Uncharacterized protein</fullName>
    </submittedName>
</protein>